<accession>A0ABZ2XLP4</accession>
<dbReference type="PANTHER" id="PTHR30486:SF6">
    <property type="entry name" value="TYPE IV PILUS RETRACTATION ATPASE PILT"/>
    <property type="match status" value="1"/>
</dbReference>
<evidence type="ECO:0000256" key="1">
    <source>
        <dbReference type="ARBA" id="ARBA00006611"/>
    </source>
</evidence>
<dbReference type="PANTHER" id="PTHR30486">
    <property type="entry name" value="TWITCHING MOTILITY PROTEIN PILT"/>
    <property type="match status" value="1"/>
</dbReference>
<gene>
    <name evidence="3" type="ORF">AADV58_17210</name>
</gene>
<dbReference type="SUPFAM" id="SSF52540">
    <property type="entry name" value="P-loop containing nucleoside triphosphate hydrolases"/>
    <property type="match status" value="1"/>
</dbReference>
<evidence type="ECO:0000313" key="3">
    <source>
        <dbReference type="EMBL" id="WZJ23495.1"/>
    </source>
</evidence>
<dbReference type="InterPro" id="IPR001482">
    <property type="entry name" value="T2SS/T4SS_dom"/>
</dbReference>
<dbReference type="Pfam" id="PF00437">
    <property type="entry name" value="T2SSE"/>
    <property type="match status" value="1"/>
</dbReference>
<dbReference type="EMBL" id="CP151407">
    <property type="protein sequence ID" value="WZJ23495.1"/>
    <property type="molecule type" value="Genomic_DNA"/>
</dbReference>
<keyword evidence="4" id="KW-1185">Reference proteome</keyword>
<reference evidence="3 4" key="1">
    <citation type="submission" date="2024-04" db="EMBL/GenBank/DDBJ databases">
        <title>Dissimilatory iodate-reducing microorganisms contribute to the enrichment of iodine in groundwater.</title>
        <authorList>
            <person name="Jiang Z."/>
        </authorList>
    </citation>
    <scope>NUCLEOTIDE SEQUENCE [LARGE SCALE GENOMIC DNA]</scope>
    <source>
        <strain evidence="3 4">NCP973</strain>
        <plasmid evidence="3 4">unnamed1</plasmid>
    </source>
</reference>
<dbReference type="InterPro" id="IPR027417">
    <property type="entry name" value="P-loop_NTPase"/>
</dbReference>
<sequence>MDQQTRDNALNMLMNALRPVRHLMDDGQVQEIMVNGPDDVWVEIARKGISKTEIQFSSLEIRSVIQLLASLENKQARERGKDSIIDARMDGYRFAAVMKPTSMKGPSLSIRKHNPVHLSLDDYVNDGAVPPDMAEVLREIIEARKNIIVAGGTSSGKTTFVNSLIGQIDAGDRIVTIEDTQELKVLVPNWISLIANEQEGVTTRDLVRLSLRLRPDRIIVGEVRGGEAFDLLDAANTGHDGCLATMHASSAIGALSRFESLVLRAGINWPHEAIKAQIAETFDYVVFMARMKGGRKLSQILSLKGFDFSTKQYITHEIYRVNDQ</sequence>
<protein>
    <submittedName>
        <fullName evidence="3">ATPase, T2SS/T4P/T4SS family</fullName>
    </submittedName>
</protein>
<evidence type="ECO:0000313" key="4">
    <source>
        <dbReference type="Proteomes" id="UP001479520"/>
    </source>
</evidence>
<dbReference type="CDD" id="cd01130">
    <property type="entry name" value="VirB11-like_ATPase"/>
    <property type="match status" value="1"/>
</dbReference>
<name>A0ABZ2XLP4_9RHOO</name>
<geneLocation type="plasmid" evidence="3 4">
    <name>unnamed1</name>
</geneLocation>
<comment type="similarity">
    <text evidence="1">Belongs to the GSP E family.</text>
</comment>
<evidence type="ECO:0000259" key="2">
    <source>
        <dbReference type="Pfam" id="PF00437"/>
    </source>
</evidence>
<feature type="domain" description="Bacterial type II secretion system protein E" evidence="2">
    <location>
        <begin position="18"/>
        <end position="282"/>
    </location>
</feature>
<dbReference type="Proteomes" id="UP001479520">
    <property type="component" value="Plasmid unnamed1"/>
</dbReference>
<dbReference type="Gene3D" id="3.30.450.370">
    <property type="match status" value="1"/>
</dbReference>
<keyword evidence="3" id="KW-0614">Plasmid</keyword>
<organism evidence="3 4">
    <name type="scientific">Azonexus hydrophilus</name>
    <dbReference type="NCBI Taxonomy" id="418702"/>
    <lineage>
        <taxon>Bacteria</taxon>
        <taxon>Pseudomonadati</taxon>
        <taxon>Pseudomonadota</taxon>
        <taxon>Betaproteobacteria</taxon>
        <taxon>Rhodocyclales</taxon>
        <taxon>Azonexaceae</taxon>
        <taxon>Azonexus</taxon>
    </lineage>
</organism>
<dbReference type="InterPro" id="IPR050921">
    <property type="entry name" value="T4SS_GSP_E_ATPase"/>
</dbReference>
<dbReference type="RefSeq" id="WP_341744807.1">
    <property type="nucleotide sequence ID" value="NZ_CP151407.1"/>
</dbReference>
<proteinExistence type="inferred from homology"/>
<dbReference type="Gene3D" id="3.40.50.300">
    <property type="entry name" value="P-loop containing nucleotide triphosphate hydrolases"/>
    <property type="match status" value="1"/>
</dbReference>